<gene>
    <name evidence="1" type="ORF">CUU66_11750</name>
</gene>
<protein>
    <submittedName>
        <fullName evidence="1">Uncharacterized protein</fullName>
    </submittedName>
</protein>
<organism evidence="1 2">
    <name type="scientific">Peribacillus deserti</name>
    <dbReference type="NCBI Taxonomy" id="673318"/>
    <lineage>
        <taxon>Bacteria</taxon>
        <taxon>Bacillati</taxon>
        <taxon>Bacillota</taxon>
        <taxon>Bacilli</taxon>
        <taxon>Bacillales</taxon>
        <taxon>Bacillaceae</taxon>
        <taxon>Peribacillus</taxon>
    </lineage>
</organism>
<dbReference type="OrthoDB" id="9758917at2"/>
<sequence>MLAQNAVEGIGLSIPINTAIPVIEDLERYGEIHRPYMGVELRSAQEISQYHQQNTLKFPNDVISGVAVVQVKNQSAALNPSHMSG</sequence>
<dbReference type="EMBL" id="PGUY01000036">
    <property type="protein sequence ID" value="PLT29707.1"/>
    <property type="molecule type" value="Genomic_DNA"/>
</dbReference>
<keyword evidence="2" id="KW-1185">Reference proteome</keyword>
<evidence type="ECO:0000313" key="1">
    <source>
        <dbReference type="EMBL" id="PLT29707.1"/>
    </source>
</evidence>
<comment type="caution">
    <text evidence="1">The sequence shown here is derived from an EMBL/GenBank/DDBJ whole genome shotgun (WGS) entry which is preliminary data.</text>
</comment>
<proteinExistence type="predicted"/>
<name>A0A2N5M5T2_9BACI</name>
<dbReference type="Proteomes" id="UP000234748">
    <property type="component" value="Unassembled WGS sequence"/>
</dbReference>
<dbReference type="AlphaFoldDB" id="A0A2N5M5T2"/>
<accession>A0A2N5M5T2</accession>
<reference evidence="1 2" key="1">
    <citation type="submission" date="2017-11" db="EMBL/GenBank/DDBJ databases">
        <title>Comparitive Functional Genomics of Dry Heat Resistant strains isolated from the Viking Spacecraft.</title>
        <authorList>
            <person name="Seuylemezian A."/>
            <person name="Cooper K."/>
            <person name="Vaishampayan P."/>
        </authorList>
    </citation>
    <scope>NUCLEOTIDE SEQUENCE [LARGE SCALE GENOMIC DNA]</scope>
    <source>
        <strain evidence="1 2">V1-29</strain>
    </source>
</reference>
<evidence type="ECO:0000313" key="2">
    <source>
        <dbReference type="Proteomes" id="UP000234748"/>
    </source>
</evidence>